<dbReference type="InterPro" id="IPR001300">
    <property type="entry name" value="Peptidase_C2_calpain_cat"/>
</dbReference>
<evidence type="ECO:0000259" key="7">
    <source>
        <dbReference type="PROSITE" id="PS50203"/>
    </source>
</evidence>
<organism evidence="8 9">
    <name type="scientific">Brachionus plicatilis</name>
    <name type="common">Marine rotifer</name>
    <name type="synonym">Brachionus muelleri</name>
    <dbReference type="NCBI Taxonomy" id="10195"/>
    <lineage>
        <taxon>Eukaryota</taxon>
        <taxon>Metazoa</taxon>
        <taxon>Spiralia</taxon>
        <taxon>Gnathifera</taxon>
        <taxon>Rotifera</taxon>
        <taxon>Eurotatoria</taxon>
        <taxon>Monogononta</taxon>
        <taxon>Pseudotrocha</taxon>
        <taxon>Ploima</taxon>
        <taxon>Brachionidae</taxon>
        <taxon>Brachionus</taxon>
    </lineage>
</organism>
<keyword evidence="2 6" id="KW-0645">Protease</keyword>
<dbReference type="AlphaFoldDB" id="A0A3M7RL98"/>
<name>A0A3M7RL98_BRAPC</name>
<dbReference type="EMBL" id="REGN01003168">
    <property type="protein sequence ID" value="RNA24105.1"/>
    <property type="molecule type" value="Genomic_DNA"/>
</dbReference>
<dbReference type="PROSITE" id="PS50203">
    <property type="entry name" value="CALPAIN_CAT"/>
    <property type="match status" value="1"/>
</dbReference>
<dbReference type="GO" id="GO:0005737">
    <property type="term" value="C:cytoplasm"/>
    <property type="evidence" value="ECO:0007669"/>
    <property type="project" value="TreeGrafter"/>
</dbReference>
<evidence type="ECO:0000256" key="4">
    <source>
        <dbReference type="ARBA" id="ARBA00022807"/>
    </source>
</evidence>
<dbReference type="InterPro" id="IPR022684">
    <property type="entry name" value="Calpain_cysteine_protease"/>
</dbReference>
<keyword evidence="9" id="KW-1185">Reference proteome</keyword>
<evidence type="ECO:0000256" key="3">
    <source>
        <dbReference type="ARBA" id="ARBA00022801"/>
    </source>
</evidence>
<dbReference type="InterPro" id="IPR038765">
    <property type="entry name" value="Papain-like_cys_pep_sf"/>
</dbReference>
<dbReference type="Proteomes" id="UP000276133">
    <property type="component" value="Unassembled WGS sequence"/>
</dbReference>
<evidence type="ECO:0000313" key="8">
    <source>
        <dbReference type="EMBL" id="RNA24105.1"/>
    </source>
</evidence>
<reference evidence="8 9" key="1">
    <citation type="journal article" date="2018" name="Sci. Rep.">
        <title>Genomic signatures of local adaptation to the degree of environmental predictability in rotifers.</title>
        <authorList>
            <person name="Franch-Gras L."/>
            <person name="Hahn C."/>
            <person name="Garcia-Roger E.M."/>
            <person name="Carmona M.J."/>
            <person name="Serra M."/>
            <person name="Gomez A."/>
        </authorList>
    </citation>
    <scope>NUCLEOTIDE SEQUENCE [LARGE SCALE GENOMIC DNA]</scope>
    <source>
        <strain evidence="8">HYR1</strain>
    </source>
</reference>
<comment type="caution">
    <text evidence="8">The sequence shown here is derived from an EMBL/GenBank/DDBJ whole genome shotgun (WGS) entry which is preliminary data.</text>
</comment>
<feature type="active site" evidence="5 6">
    <location>
        <position position="214"/>
    </location>
</feature>
<dbReference type="SMART" id="SM00230">
    <property type="entry name" value="CysPc"/>
    <property type="match status" value="1"/>
</dbReference>
<dbReference type="SUPFAM" id="SSF54001">
    <property type="entry name" value="Cysteine proteinases"/>
    <property type="match status" value="1"/>
</dbReference>
<keyword evidence="4 6" id="KW-0788">Thiol protease</keyword>
<dbReference type="OrthoDB" id="424753at2759"/>
<accession>A0A3M7RL98</accession>
<dbReference type="STRING" id="10195.A0A3M7RL98"/>
<protein>
    <submittedName>
        <fullName evidence="8">Calpain-2 catalytic subunit</fullName>
    </submittedName>
</protein>
<evidence type="ECO:0000256" key="2">
    <source>
        <dbReference type="ARBA" id="ARBA00022670"/>
    </source>
</evidence>
<evidence type="ECO:0000313" key="9">
    <source>
        <dbReference type="Proteomes" id="UP000276133"/>
    </source>
</evidence>
<proteinExistence type="inferred from homology"/>
<sequence>MKKLFGNFLLGKKKSETEFSIKDLNCLESEDSELSDDEISDLEDQELLVIEKAMEDLEEEWDQQELTRSSSKSASTKKKKLINTFKPFQINLFKKQSIGQIRRRNKPFRDPHFPCNLNAIVPPNSREDTSSGNFSDTLDALCQEFHVQNRQNYSELNSKVRWKRPQAICYNLRVGRYEFVIDNNGRSLGNGFTEADYVKCFSSDDCFQGHLGDCFMIATFLSICSNKELMTFVVPMDNAYRKNMKIGAYHFRLWKLGEWYDVVVDDYLPLDSKQCPLFAKNMKYLNEFWICLLEKSVAKFVGRYVNLNGGFTESISMTFSGGVHNLYVSELVKNATNGSPITNNNAMFFARSLQEQFGSVQAASPNVDELFQIFQYALKTKNLIGCNSNLDITAHFGANKGHQYAVTAAFLVNRMKIVRVQNPHNSNSDSIKRTHQYIQFEKFLISKGFPKTYYGEFYMNFSHFLDCYENYCVYNLLPEKPVVKLPKKAKNLKIKCTIFTQWKILHMRGRMSGNAIGSQFRVDFQVKANTKEHLIITLCQEYSNVNFLVVLNLYKNLQQIARYTSNCFSTQQNFDLFLDSGTYIAVFEAGIEIKSSVNVCARIFYNKASQCMIKFLTPGRG</sequence>
<evidence type="ECO:0000256" key="6">
    <source>
        <dbReference type="PROSITE-ProRule" id="PRU00239"/>
    </source>
</evidence>
<gene>
    <name evidence="8" type="ORF">BpHYR1_008930</name>
</gene>
<dbReference type="PRINTS" id="PR00704">
    <property type="entry name" value="CALPAIN"/>
</dbReference>
<dbReference type="GO" id="GO:0006508">
    <property type="term" value="P:proteolysis"/>
    <property type="evidence" value="ECO:0007669"/>
    <property type="project" value="UniProtKB-KW"/>
</dbReference>
<feature type="active site" evidence="5 6">
    <location>
        <position position="422"/>
    </location>
</feature>
<dbReference type="GO" id="GO:0004198">
    <property type="term" value="F:calcium-dependent cysteine-type endopeptidase activity"/>
    <property type="evidence" value="ECO:0007669"/>
    <property type="project" value="InterPro"/>
</dbReference>
<comment type="similarity">
    <text evidence="1">Belongs to the peptidase C2 family.</text>
</comment>
<dbReference type="Gene3D" id="3.90.70.10">
    <property type="entry name" value="Cysteine proteinases"/>
    <property type="match status" value="1"/>
</dbReference>
<dbReference type="Pfam" id="PF00648">
    <property type="entry name" value="Peptidase_C2"/>
    <property type="match status" value="1"/>
</dbReference>
<keyword evidence="3 6" id="KW-0378">Hydrolase</keyword>
<dbReference type="PANTHER" id="PTHR10183">
    <property type="entry name" value="CALPAIN"/>
    <property type="match status" value="1"/>
</dbReference>
<dbReference type="PANTHER" id="PTHR10183:SF379">
    <property type="entry name" value="CALPAIN-5"/>
    <property type="match status" value="1"/>
</dbReference>
<feature type="active site" evidence="5 6">
    <location>
        <position position="402"/>
    </location>
</feature>
<evidence type="ECO:0000256" key="5">
    <source>
        <dbReference type="PIRSR" id="PIRSR622684-1"/>
    </source>
</evidence>
<evidence type="ECO:0000256" key="1">
    <source>
        <dbReference type="ARBA" id="ARBA00007623"/>
    </source>
</evidence>
<feature type="domain" description="Calpain catalytic" evidence="7">
    <location>
        <begin position="107"/>
        <end position="477"/>
    </location>
</feature>